<dbReference type="InterPro" id="IPR035437">
    <property type="entry name" value="SNase_OB-fold_sf"/>
</dbReference>
<dbReference type="Proteomes" id="UP000617628">
    <property type="component" value="Unassembled WGS sequence"/>
</dbReference>
<proteinExistence type="predicted"/>
<dbReference type="RefSeq" id="WP_200354219.1">
    <property type="nucleotide sequence ID" value="NZ_JAENIL010000005.1"/>
</dbReference>
<keyword evidence="3" id="KW-1185">Reference proteome</keyword>
<reference evidence="2" key="1">
    <citation type="submission" date="2021-01" db="EMBL/GenBank/DDBJ databases">
        <title>Modified the classification status of verrucomicrobia.</title>
        <authorList>
            <person name="Feng X."/>
        </authorList>
    </citation>
    <scope>NUCLEOTIDE SEQUENCE</scope>
    <source>
        <strain evidence="2">KCTC 13126</strain>
    </source>
</reference>
<dbReference type="InterPro" id="IPR016071">
    <property type="entry name" value="Staphylococal_nuclease_OB-fold"/>
</dbReference>
<dbReference type="Gene3D" id="2.40.50.90">
    <property type="match status" value="1"/>
</dbReference>
<comment type="caution">
    <text evidence="2">The sequence shown here is derived from an EMBL/GenBank/DDBJ whole genome shotgun (WGS) entry which is preliminary data.</text>
</comment>
<dbReference type="AlphaFoldDB" id="A0A934RYS9"/>
<dbReference type="EMBL" id="JAENIL010000005">
    <property type="protein sequence ID" value="MBK1876003.1"/>
    <property type="molecule type" value="Genomic_DNA"/>
</dbReference>
<accession>A0A934RYS9</accession>
<dbReference type="Pfam" id="PF00565">
    <property type="entry name" value="SNase"/>
    <property type="match status" value="1"/>
</dbReference>
<evidence type="ECO:0000313" key="2">
    <source>
        <dbReference type="EMBL" id="MBK1876003.1"/>
    </source>
</evidence>
<feature type="domain" description="TNase-like" evidence="1">
    <location>
        <begin position="38"/>
        <end position="211"/>
    </location>
</feature>
<gene>
    <name evidence="2" type="ORF">JIN87_03930</name>
</gene>
<evidence type="ECO:0000313" key="3">
    <source>
        <dbReference type="Proteomes" id="UP000617628"/>
    </source>
</evidence>
<organism evidence="2 3">
    <name type="scientific">Pelagicoccus mobilis</name>
    <dbReference type="NCBI Taxonomy" id="415221"/>
    <lineage>
        <taxon>Bacteria</taxon>
        <taxon>Pseudomonadati</taxon>
        <taxon>Verrucomicrobiota</taxon>
        <taxon>Opitutia</taxon>
        <taxon>Puniceicoccales</taxon>
        <taxon>Pelagicoccaceae</taxon>
        <taxon>Pelagicoccus</taxon>
    </lineage>
</organism>
<dbReference type="SUPFAM" id="SSF50199">
    <property type="entry name" value="Staphylococcal nuclease"/>
    <property type="match status" value="1"/>
</dbReference>
<name>A0A934RYS9_9BACT</name>
<evidence type="ECO:0000259" key="1">
    <source>
        <dbReference type="Pfam" id="PF00565"/>
    </source>
</evidence>
<protein>
    <submittedName>
        <fullName evidence="2">Thermonuclease family protein</fullName>
    </submittedName>
</protein>
<sequence length="295" mass="33352">MPKPAIFWDPAGLELDSLGSNSYLRSTDGDTPYVSLSIRMLSVDTPETHYPGRSKPARSDEKLAELASWIQEGAAPIDDGLAAHLQPKLETGRAGTLHGEQGEAAHEHFERLVEEKLTKPSGRKRRVYLKSGNEPFDRYGRLLAYMAPNYTRAERDEMTPLESASFNLLMVASGWAASFIIFPSLPKHSDLCLFQEEGRKAVEDGLGAWSDPLTLTGYEFRMCVKLHTVTKELMQGKKLSKAERLRWIDRYCCDMSTRGVYSPQDYYRVPAYDRIFIWKKDVNEAVARLNLSPEV</sequence>